<keyword evidence="2" id="KW-1185">Reference proteome</keyword>
<dbReference type="PANTHER" id="PTHR48221">
    <property type="entry name" value="ACYL-COA SYNTHETASE FAMILY PROTEIN"/>
    <property type="match status" value="1"/>
</dbReference>
<evidence type="ECO:0000313" key="1">
    <source>
        <dbReference type="EMBL" id="PIN17265.1"/>
    </source>
</evidence>
<proteinExistence type="predicted"/>
<organism evidence="1 2">
    <name type="scientific">Handroanthus impetiginosus</name>
    <dbReference type="NCBI Taxonomy" id="429701"/>
    <lineage>
        <taxon>Eukaryota</taxon>
        <taxon>Viridiplantae</taxon>
        <taxon>Streptophyta</taxon>
        <taxon>Embryophyta</taxon>
        <taxon>Tracheophyta</taxon>
        <taxon>Spermatophyta</taxon>
        <taxon>Magnoliopsida</taxon>
        <taxon>eudicotyledons</taxon>
        <taxon>Gunneridae</taxon>
        <taxon>Pentapetalae</taxon>
        <taxon>asterids</taxon>
        <taxon>lamiids</taxon>
        <taxon>Lamiales</taxon>
        <taxon>Bignoniaceae</taxon>
        <taxon>Crescentiina</taxon>
        <taxon>Tabebuia alliance</taxon>
        <taxon>Handroanthus</taxon>
    </lineage>
</organism>
<accession>A0A2G9HID9</accession>
<comment type="caution">
    <text evidence="1">The sequence shown here is derived from an EMBL/GenBank/DDBJ whole genome shotgun (WGS) entry which is preliminary data.</text>
</comment>
<evidence type="ECO:0000313" key="2">
    <source>
        <dbReference type="Proteomes" id="UP000231279"/>
    </source>
</evidence>
<dbReference type="AlphaFoldDB" id="A0A2G9HID9"/>
<reference evidence="2" key="1">
    <citation type="journal article" date="2018" name="Gigascience">
        <title>Genome assembly of the Pink Ipe (Handroanthus impetiginosus, Bignoniaceae), a highly valued, ecologically keystone Neotropical timber forest tree.</title>
        <authorList>
            <person name="Silva-Junior O.B."/>
            <person name="Grattapaglia D."/>
            <person name="Novaes E."/>
            <person name="Collevatti R.G."/>
        </authorList>
    </citation>
    <scope>NUCLEOTIDE SEQUENCE [LARGE SCALE GENOMIC DNA]</scope>
    <source>
        <strain evidence="2">cv. UFG-1</strain>
    </source>
</reference>
<name>A0A2G9HID9_9LAMI</name>
<protein>
    <submittedName>
        <fullName evidence="1">Uncharacterized protein</fullName>
    </submittedName>
</protein>
<dbReference type="PANTHER" id="PTHR48221:SF2">
    <property type="entry name" value="ACYL-COA SYNTHETASE FAMILY PROTEIN"/>
    <property type="match status" value="1"/>
</dbReference>
<dbReference type="EMBL" id="NKXS01001704">
    <property type="protein sequence ID" value="PIN17265.1"/>
    <property type="molecule type" value="Genomic_DNA"/>
</dbReference>
<dbReference type="Proteomes" id="UP000231279">
    <property type="component" value="Unassembled WGS sequence"/>
</dbReference>
<gene>
    <name evidence="1" type="ORF">CDL12_10067</name>
</gene>
<sequence length="604" mass="68227">MSTFPEISSLFAALASNLQSQDLTARDELDLSVSNLSRSLNTSEAPRVRILDTALSLMCFTAPQVYDSVIEFTVKTIVAVLSSSIECKVLRINKEQVPRVGGSILKSDCAKLMEEYADVLGKLDGYKGDLCALLLYAVIRVAALAPRFPRVIQSTSNLEMKFSDSSTSALAKLIGYLPSEFTSKNGEIPIRLLLWHLDPMTLKQDISHMLQEITERPFLSLRTEIYNKIEWRSSIICLAISPSMFVETRAFLHNWFLMTGLASVLELQNEFVRQVLDIISRPMWWGISVEVGSKLPFSHAYFPYEHHLLRILAGPISLEYFQHLIHKISGSVSHAGVAAKFIAWILNPTCVYEQQLTVDYLVKVSELWTRKCSSSNKFNDMTTEETMMPKLHVKDGITSHELDSLAIALWLKEFKDVYIKLFGKKAEFSTSNTKLFSTHQNHLLRRIPLGILLLCPNHLNAEGCSLLLHHAATGNIQKVSNTQDSGQNQKRWKNDHYNDSVMSIEKYTKAEAIAGCKTVFDITDVAESISPSMFGTAEEELNFVCQLKLKTCNYLLKCIERLLQHGNDLQKQRDLLARVIRWRHQGKDVFGNKDLESVCDALNV</sequence>
<dbReference type="OrthoDB" id="1917939at2759"/>
<dbReference type="STRING" id="429701.A0A2G9HID9"/>